<evidence type="ECO:0000313" key="3">
    <source>
        <dbReference type="Proteomes" id="UP000886595"/>
    </source>
</evidence>
<gene>
    <name evidence="2" type="ORF">Bca52824_011510</name>
</gene>
<feature type="region of interest" description="Disordered" evidence="1">
    <location>
        <begin position="1"/>
        <end position="48"/>
    </location>
</feature>
<dbReference type="AlphaFoldDB" id="A0A8X8BCB5"/>
<proteinExistence type="predicted"/>
<keyword evidence="3" id="KW-1185">Reference proteome</keyword>
<accession>A0A8X8BCB5</accession>
<evidence type="ECO:0000256" key="1">
    <source>
        <dbReference type="SAM" id="MobiDB-lite"/>
    </source>
</evidence>
<name>A0A8X8BCB5_BRACI</name>
<comment type="caution">
    <text evidence="2">The sequence shown here is derived from an EMBL/GenBank/DDBJ whole genome shotgun (WGS) entry which is preliminary data.</text>
</comment>
<organism evidence="2 3">
    <name type="scientific">Brassica carinata</name>
    <name type="common">Ethiopian mustard</name>
    <name type="synonym">Abyssinian cabbage</name>
    <dbReference type="NCBI Taxonomy" id="52824"/>
    <lineage>
        <taxon>Eukaryota</taxon>
        <taxon>Viridiplantae</taxon>
        <taxon>Streptophyta</taxon>
        <taxon>Embryophyta</taxon>
        <taxon>Tracheophyta</taxon>
        <taxon>Spermatophyta</taxon>
        <taxon>Magnoliopsida</taxon>
        <taxon>eudicotyledons</taxon>
        <taxon>Gunneridae</taxon>
        <taxon>Pentapetalae</taxon>
        <taxon>rosids</taxon>
        <taxon>malvids</taxon>
        <taxon>Brassicales</taxon>
        <taxon>Brassicaceae</taxon>
        <taxon>Brassiceae</taxon>
        <taxon>Brassica</taxon>
    </lineage>
</organism>
<dbReference type="OrthoDB" id="1111621at2759"/>
<sequence length="185" mass="20685">MENAQDQDAADHTRPPRPRTTPLDFSAPEQDDACSLTPGHEHPSSTTRTAWTTWSRLHTRVVIPGLIDEDIEPDLTEPDIQDMISNISKPEIDQGVHIPTVFKGAITRQRAKILQHKSNESIILASDLGQVKPVEGDTKDVSKRGALKVQEPAENYQASREDPWPFIPDQCHNNLMIITIEDQIA</sequence>
<evidence type="ECO:0000313" key="2">
    <source>
        <dbReference type="EMBL" id="KAG2328782.1"/>
    </source>
</evidence>
<protein>
    <submittedName>
        <fullName evidence="2">Uncharacterized protein</fullName>
    </submittedName>
</protein>
<dbReference type="EMBL" id="JAAMPC010000002">
    <property type="protein sequence ID" value="KAG2328782.1"/>
    <property type="molecule type" value="Genomic_DNA"/>
</dbReference>
<reference evidence="2 3" key="1">
    <citation type="submission" date="2020-02" db="EMBL/GenBank/DDBJ databases">
        <authorList>
            <person name="Ma Q."/>
            <person name="Huang Y."/>
            <person name="Song X."/>
            <person name="Pei D."/>
        </authorList>
    </citation>
    <scope>NUCLEOTIDE SEQUENCE [LARGE SCALE GENOMIC DNA]</scope>
    <source>
        <strain evidence="2">Sxm20200214</strain>
        <tissue evidence="2">Leaf</tissue>
    </source>
</reference>
<dbReference type="Proteomes" id="UP000886595">
    <property type="component" value="Unassembled WGS sequence"/>
</dbReference>